<dbReference type="Gene3D" id="2.40.50.90">
    <property type="match status" value="1"/>
</dbReference>
<dbReference type="EMBL" id="VUAA01000010">
    <property type="protein sequence ID" value="KAA1254652.1"/>
    <property type="molecule type" value="Genomic_DNA"/>
</dbReference>
<dbReference type="Proteomes" id="UP000323225">
    <property type="component" value="Unassembled WGS sequence"/>
</dbReference>
<evidence type="ECO:0008006" key="4">
    <source>
        <dbReference type="Google" id="ProtNLM"/>
    </source>
</evidence>
<name>A0A5Q6PIE9_VIBCL</name>
<feature type="signal peptide" evidence="1">
    <location>
        <begin position="1"/>
        <end position="20"/>
    </location>
</feature>
<evidence type="ECO:0000313" key="2">
    <source>
        <dbReference type="EMBL" id="KAA1254652.1"/>
    </source>
</evidence>
<proteinExistence type="predicted"/>
<protein>
    <recommendedName>
        <fullName evidence="4">TNase-like domain-containing protein</fullName>
    </recommendedName>
</protein>
<dbReference type="InterPro" id="IPR035437">
    <property type="entry name" value="SNase_OB-fold_sf"/>
</dbReference>
<dbReference type="SUPFAM" id="SSF50199">
    <property type="entry name" value="Staphylococcal nuclease"/>
    <property type="match status" value="1"/>
</dbReference>
<reference evidence="2 3" key="1">
    <citation type="submission" date="2019-09" db="EMBL/GenBank/DDBJ databases">
        <authorList>
            <person name="Kritzky A."/>
            <person name="Schelkanova E.Y."/>
            <person name="Alkhova Z.V."/>
            <person name="Smirnova N.I."/>
        </authorList>
    </citation>
    <scope>NUCLEOTIDE SEQUENCE [LARGE SCALE GENOMIC DNA]</scope>
    <source>
        <strain evidence="2 3">M1526</strain>
    </source>
</reference>
<sequence length="205" mass="23013">MIKKLLLAFLALNATFSASADINLNNSISDKYPFIASGTGVLAESSEHLWIKFDDETFKRATKFTTSNNYRREHKALKVEAFGVKSEKYKFTKNTKLKEYWVEANTIASNAIEGKSVDVYCTSVTTSGMPSCIIFSNLVNEDNEEIRMNYNRAIVESGLSVFEYDPETIQLGSMEKTVIYAQETAKKNGVGVWSHSLGILDIQFE</sequence>
<gene>
    <name evidence="2" type="ORF">F0M16_10320</name>
</gene>
<accession>A0A5Q6PIE9</accession>
<comment type="caution">
    <text evidence="2">The sequence shown here is derived from an EMBL/GenBank/DDBJ whole genome shotgun (WGS) entry which is preliminary data.</text>
</comment>
<feature type="chain" id="PRO_5030856642" description="TNase-like domain-containing protein" evidence="1">
    <location>
        <begin position="21"/>
        <end position="205"/>
    </location>
</feature>
<keyword evidence="1" id="KW-0732">Signal</keyword>
<organism evidence="2 3">
    <name type="scientific">Vibrio cholerae</name>
    <dbReference type="NCBI Taxonomy" id="666"/>
    <lineage>
        <taxon>Bacteria</taxon>
        <taxon>Pseudomonadati</taxon>
        <taxon>Pseudomonadota</taxon>
        <taxon>Gammaproteobacteria</taxon>
        <taxon>Vibrionales</taxon>
        <taxon>Vibrionaceae</taxon>
        <taxon>Vibrio</taxon>
    </lineage>
</organism>
<dbReference type="AlphaFoldDB" id="A0A5Q6PIE9"/>
<evidence type="ECO:0000313" key="3">
    <source>
        <dbReference type="Proteomes" id="UP000323225"/>
    </source>
</evidence>
<evidence type="ECO:0000256" key="1">
    <source>
        <dbReference type="SAM" id="SignalP"/>
    </source>
</evidence>